<dbReference type="AlphaFoldDB" id="C9RH53"/>
<dbReference type="STRING" id="579137.Metvu_1047"/>
<protein>
    <submittedName>
        <fullName evidence="1">Uncharacterized protein</fullName>
    </submittedName>
</protein>
<name>C9RH53_METVM</name>
<dbReference type="Proteomes" id="UP000002063">
    <property type="component" value="Chromosome"/>
</dbReference>
<sequence length="69" mass="8336">MSEWTTIRIGADVKDELDLLYNALKKKGFKFRNQNEFLKYILADFMKRNNLEKIMIEFSLPKEYENTKI</sequence>
<organism evidence="1 2">
    <name type="scientific">Methanocaldococcus vulcanius (strain ATCC 700851 / DSM 12094 / M7)</name>
    <name type="common">Methanococcus vulcanius</name>
    <dbReference type="NCBI Taxonomy" id="579137"/>
    <lineage>
        <taxon>Archaea</taxon>
        <taxon>Methanobacteriati</taxon>
        <taxon>Methanobacteriota</taxon>
        <taxon>Methanomada group</taxon>
        <taxon>Methanococci</taxon>
        <taxon>Methanococcales</taxon>
        <taxon>Methanocaldococcaceae</taxon>
        <taxon>Methanocaldococcus</taxon>
    </lineage>
</organism>
<reference evidence="1" key="1">
    <citation type="submission" date="2009-10" db="EMBL/GenBank/DDBJ databases">
        <title>Complete sequence of chromosome of Methanocaldococcus vulcanius M7.</title>
        <authorList>
            <consortium name="US DOE Joint Genome Institute"/>
            <person name="Lucas S."/>
            <person name="Copeland A."/>
            <person name="Lapidus A."/>
            <person name="Glavina del Rio T."/>
            <person name="Dalin E."/>
            <person name="Tice H."/>
            <person name="Bruce D."/>
            <person name="Goodwin L."/>
            <person name="Pitluck S."/>
            <person name="Lcollab F.I."/>
            <person name="Brettin T."/>
            <person name="Detter J.C."/>
            <person name="Han C."/>
            <person name="Tapia R."/>
            <person name="Kuske C.R."/>
            <person name="Schmutz J."/>
            <person name="Larimer F."/>
            <person name="Land M."/>
            <person name="Hauser L."/>
            <person name="Kyrpides N."/>
            <person name="Ovchinikova G."/>
            <person name="Sieprawska-Lupa M."/>
            <person name="Whitman W.B."/>
            <person name="Woyke T."/>
        </authorList>
    </citation>
    <scope>NUCLEOTIDE SEQUENCE [LARGE SCALE GENOMIC DNA]</scope>
    <source>
        <strain evidence="1">M7</strain>
    </source>
</reference>
<evidence type="ECO:0000313" key="2">
    <source>
        <dbReference type="Proteomes" id="UP000002063"/>
    </source>
</evidence>
<evidence type="ECO:0000313" key="1">
    <source>
        <dbReference type="EMBL" id="ACX72905.1"/>
    </source>
</evidence>
<dbReference type="GeneID" id="8513384"/>
<accession>C9RH53</accession>
<dbReference type="RefSeq" id="WP_015733125.1">
    <property type="nucleotide sequence ID" value="NC_013407.1"/>
</dbReference>
<dbReference type="HOGENOM" id="CLU_2766169_0_0_2"/>
<dbReference type="EMBL" id="CP001787">
    <property type="protein sequence ID" value="ACX72905.1"/>
    <property type="molecule type" value="Genomic_DNA"/>
</dbReference>
<gene>
    <name evidence="1" type="ordered locus">Metvu_1047</name>
</gene>
<keyword evidence="2" id="KW-1185">Reference proteome</keyword>
<dbReference type="KEGG" id="mvu:Metvu_1047"/>
<proteinExistence type="predicted"/>